<dbReference type="InterPro" id="IPR051707">
    <property type="entry name" value="PI-Interact_SigTrans_Reg"/>
</dbReference>
<dbReference type="SUPFAM" id="SSF50729">
    <property type="entry name" value="PH domain-like"/>
    <property type="match status" value="1"/>
</dbReference>
<dbReference type="AlphaFoldDB" id="A4S356"/>
<reference evidence="2 3" key="1">
    <citation type="journal article" date="2007" name="Proc. Natl. Acad. Sci. U.S.A.">
        <title>The tiny eukaryote Ostreococcus provides genomic insights into the paradox of plankton speciation.</title>
        <authorList>
            <person name="Palenik B."/>
            <person name="Grimwood J."/>
            <person name="Aerts A."/>
            <person name="Rouze P."/>
            <person name="Salamov A."/>
            <person name="Putnam N."/>
            <person name="Dupont C."/>
            <person name="Jorgensen R."/>
            <person name="Derelle E."/>
            <person name="Rombauts S."/>
            <person name="Zhou K."/>
            <person name="Otillar R."/>
            <person name="Merchant S.S."/>
            <person name="Podell S."/>
            <person name="Gaasterland T."/>
            <person name="Napoli C."/>
            <person name="Gendler K."/>
            <person name="Manuell A."/>
            <person name="Tai V."/>
            <person name="Vallon O."/>
            <person name="Piganeau G."/>
            <person name="Jancek S."/>
            <person name="Heijde M."/>
            <person name="Jabbari K."/>
            <person name="Bowler C."/>
            <person name="Lohr M."/>
            <person name="Robbens S."/>
            <person name="Werner G."/>
            <person name="Dubchak I."/>
            <person name="Pazour G.J."/>
            <person name="Ren Q."/>
            <person name="Paulsen I."/>
            <person name="Delwiche C."/>
            <person name="Schmutz J."/>
            <person name="Rokhsar D."/>
            <person name="Van de Peer Y."/>
            <person name="Moreau H."/>
            <person name="Grigoriev I.V."/>
        </authorList>
    </citation>
    <scope>NUCLEOTIDE SEQUENCE [LARGE SCALE GENOMIC DNA]</scope>
    <source>
        <strain evidence="2 3">CCE9901</strain>
    </source>
</reference>
<feature type="non-terminal residue" evidence="2">
    <location>
        <position position="118"/>
    </location>
</feature>
<dbReference type="Gene3D" id="2.30.29.30">
    <property type="entry name" value="Pleckstrin-homology domain (PH domain)/Phosphotyrosine-binding domain (PTB)"/>
    <property type="match status" value="1"/>
</dbReference>
<feature type="non-terminal residue" evidence="2">
    <location>
        <position position="1"/>
    </location>
</feature>
<keyword evidence="3" id="KW-1185">Reference proteome</keyword>
<evidence type="ECO:0000313" key="3">
    <source>
        <dbReference type="Proteomes" id="UP000001568"/>
    </source>
</evidence>
<dbReference type="FunFam" id="2.30.29.30:FF:000286">
    <property type="entry name" value="PH-protein kinase domain containing protein"/>
    <property type="match status" value="1"/>
</dbReference>
<protein>
    <recommendedName>
        <fullName evidence="1">PH domain-containing protein</fullName>
    </recommendedName>
</protein>
<dbReference type="Pfam" id="PF00169">
    <property type="entry name" value="PH"/>
    <property type="match status" value="1"/>
</dbReference>
<dbReference type="InterPro" id="IPR001849">
    <property type="entry name" value="PH_domain"/>
</dbReference>
<dbReference type="OMA" id="WDEIFHM"/>
<proteinExistence type="predicted"/>
<dbReference type="HOGENOM" id="CLU_2079116_0_0_1"/>
<name>A4S356_OSTLU</name>
<dbReference type="eggNOG" id="KOG1729">
    <property type="taxonomic scope" value="Eukaryota"/>
</dbReference>
<gene>
    <name evidence="2" type="ORF">OSTLU_9067</name>
</gene>
<dbReference type="PANTHER" id="PTHR14336">
    <property type="entry name" value="TANDEM PH DOMAIN CONTAINING PROTEIN"/>
    <property type="match status" value="1"/>
</dbReference>
<dbReference type="KEGG" id="olu:OSTLU_9067"/>
<evidence type="ECO:0000259" key="1">
    <source>
        <dbReference type="PROSITE" id="PS50003"/>
    </source>
</evidence>
<dbReference type="PROSITE" id="PS50003">
    <property type="entry name" value="PH_DOMAIN"/>
    <property type="match status" value="1"/>
</dbReference>
<dbReference type="STRING" id="436017.A4S356"/>
<dbReference type="Gramene" id="ABO98152">
    <property type="protein sequence ID" value="ABO98152"/>
    <property type="gene ID" value="OSTLU_9067"/>
</dbReference>
<organism evidence="2 3">
    <name type="scientific">Ostreococcus lucimarinus (strain CCE9901)</name>
    <dbReference type="NCBI Taxonomy" id="436017"/>
    <lineage>
        <taxon>Eukaryota</taxon>
        <taxon>Viridiplantae</taxon>
        <taxon>Chlorophyta</taxon>
        <taxon>Mamiellophyceae</taxon>
        <taxon>Mamiellales</taxon>
        <taxon>Bathycoccaceae</taxon>
        <taxon>Ostreococcus</taxon>
    </lineage>
</organism>
<dbReference type="SMART" id="SM00233">
    <property type="entry name" value="PH"/>
    <property type="match status" value="1"/>
</dbReference>
<dbReference type="EMBL" id="CP000589">
    <property type="protein sequence ID" value="ABO98152.1"/>
    <property type="molecule type" value="Genomic_DNA"/>
</dbReference>
<dbReference type="Proteomes" id="UP000001568">
    <property type="component" value="Chromosome 9"/>
</dbReference>
<dbReference type="PANTHER" id="PTHR14336:SF8">
    <property type="entry name" value="PROTEIN OPY1"/>
    <property type="match status" value="1"/>
</dbReference>
<dbReference type="InterPro" id="IPR011993">
    <property type="entry name" value="PH-like_dom_sf"/>
</dbReference>
<sequence length="118" mass="13549">GIRFWETPEYSGWLTKQGEMLRTWRKRWFVLKQGHLVWFKTNVVNERAVTRGEIPIESIDSVSVASEAAAGKPYAIHLEGALPARIGTKYLVADSERERSQWLEALQKAMRERTSTST</sequence>
<feature type="domain" description="PH" evidence="1">
    <location>
        <begin position="7"/>
        <end position="111"/>
    </location>
</feature>
<dbReference type="GeneID" id="5003864"/>
<dbReference type="RefSeq" id="XP_001419859.1">
    <property type="nucleotide sequence ID" value="XM_001419822.1"/>
</dbReference>
<accession>A4S356</accession>
<evidence type="ECO:0000313" key="2">
    <source>
        <dbReference type="EMBL" id="ABO98152.1"/>
    </source>
</evidence>
<dbReference type="OrthoDB" id="185175at2759"/>